<dbReference type="EMBL" id="JAUDUY010000003">
    <property type="protein sequence ID" value="MDM9631281.1"/>
    <property type="molecule type" value="Genomic_DNA"/>
</dbReference>
<feature type="transmembrane region" description="Helical" evidence="1">
    <location>
        <begin position="21"/>
        <end position="43"/>
    </location>
</feature>
<proteinExistence type="predicted"/>
<comment type="caution">
    <text evidence="2">The sequence shown here is derived from an EMBL/GenBank/DDBJ whole genome shotgun (WGS) entry which is preliminary data.</text>
</comment>
<name>A0ABT7WED4_9FLAO</name>
<evidence type="ECO:0000313" key="2">
    <source>
        <dbReference type="EMBL" id="MDM9631281.1"/>
    </source>
</evidence>
<protein>
    <recommendedName>
        <fullName evidence="4">Adhesin domain-containing protein</fullName>
    </recommendedName>
</protein>
<evidence type="ECO:0000313" key="3">
    <source>
        <dbReference type="Proteomes" id="UP001174839"/>
    </source>
</evidence>
<reference evidence="2" key="1">
    <citation type="submission" date="2023-06" db="EMBL/GenBank/DDBJ databases">
        <title>Robiginitalea aurantiacus sp. nov. and Algoriphagus sediminis sp. nov., isolated from coastal sediment.</title>
        <authorList>
            <person name="Zhou Z.Y."/>
            <person name="An J."/>
            <person name="Jia Y.W."/>
            <person name="Du Z.J."/>
        </authorList>
    </citation>
    <scope>NUCLEOTIDE SEQUENCE</scope>
    <source>
        <strain evidence="2">M39</strain>
    </source>
</reference>
<gene>
    <name evidence="2" type="ORF">QU605_07360</name>
</gene>
<evidence type="ECO:0008006" key="4">
    <source>
        <dbReference type="Google" id="ProtNLM"/>
    </source>
</evidence>
<keyword evidence="1" id="KW-0472">Membrane</keyword>
<keyword evidence="1" id="KW-1133">Transmembrane helix</keyword>
<evidence type="ECO:0000256" key="1">
    <source>
        <dbReference type="SAM" id="Phobius"/>
    </source>
</evidence>
<organism evidence="2 3">
    <name type="scientific">Robiginitalea aurantiaca</name>
    <dbReference type="NCBI Taxonomy" id="3056915"/>
    <lineage>
        <taxon>Bacteria</taxon>
        <taxon>Pseudomonadati</taxon>
        <taxon>Bacteroidota</taxon>
        <taxon>Flavobacteriia</taxon>
        <taxon>Flavobacteriales</taxon>
        <taxon>Flavobacteriaceae</taxon>
        <taxon>Robiginitalea</taxon>
    </lineage>
</organism>
<keyword evidence="1" id="KW-0812">Transmembrane</keyword>
<accession>A0ABT7WED4</accession>
<dbReference type="RefSeq" id="WP_289724640.1">
    <property type="nucleotide sequence ID" value="NZ_JAUDUY010000003.1"/>
</dbReference>
<keyword evidence="3" id="KW-1185">Reference proteome</keyword>
<sequence>MPHLALKQKTCRSNIKSPSGLFLNPVLCRAFFACYILGCGIIYGQKQLTKTLLNPGISSVSIDGTMSYKLELQTGTSKEVSVEAQMEGEYSPDLMVLFRESGTTLFIETRFSPNFEMPNDKLGAHKVISISLKVTVPENQDVFLNAASCQLTTFGVFKNLDIVFNDGGCNLSHRAENTEVQTGSAPIIAHLKSGVIEARSKYGEVHIDPLPRGDHHLKLHSTQGNISVLSL</sequence>
<dbReference type="Proteomes" id="UP001174839">
    <property type="component" value="Unassembled WGS sequence"/>
</dbReference>